<evidence type="ECO:0000256" key="5">
    <source>
        <dbReference type="ARBA" id="ARBA00022801"/>
    </source>
</evidence>
<comment type="subcellular location">
    <subcellularLocation>
        <location evidence="2">Cytoplasm</location>
    </subcellularLocation>
</comment>
<dbReference type="Gene3D" id="3.90.79.10">
    <property type="entry name" value="Nucleoside Triphosphate Pyrophosphohydrolase"/>
    <property type="match status" value="1"/>
</dbReference>
<dbReference type="InterPro" id="IPR004385">
    <property type="entry name" value="NDP_pyrophosphatase"/>
</dbReference>
<dbReference type="InterPro" id="IPR015797">
    <property type="entry name" value="NUDIX_hydrolase-like_dom_sf"/>
</dbReference>
<gene>
    <name evidence="13" type="ORF">DIABBA_LOCUS12463</name>
</gene>
<dbReference type="InterPro" id="IPR000086">
    <property type="entry name" value="NUDIX_hydrolase_dom"/>
</dbReference>
<dbReference type="PANTHER" id="PTHR11839:SF15">
    <property type="entry name" value="URIDINE DIPHOSPHATE GLUCOSE PYROPHOSPHATASE NUDT14"/>
    <property type="match status" value="1"/>
</dbReference>
<dbReference type="AlphaFoldDB" id="A0A9N9TBS5"/>
<evidence type="ECO:0000256" key="7">
    <source>
        <dbReference type="ARBA" id="ARBA00051086"/>
    </source>
</evidence>
<evidence type="ECO:0000256" key="2">
    <source>
        <dbReference type="ARBA" id="ARBA00004496"/>
    </source>
</evidence>
<dbReference type="NCBIfam" id="TIGR00052">
    <property type="entry name" value="nudix-type nucleoside diphosphatase, YffH/AdpP family"/>
    <property type="match status" value="1"/>
</dbReference>
<evidence type="ECO:0000313" key="13">
    <source>
        <dbReference type="EMBL" id="CAG9839726.1"/>
    </source>
</evidence>
<evidence type="ECO:0000259" key="12">
    <source>
        <dbReference type="PROSITE" id="PS51462"/>
    </source>
</evidence>
<evidence type="ECO:0000256" key="11">
    <source>
        <dbReference type="ARBA" id="ARBA00080475"/>
    </source>
</evidence>
<comment type="cofactor">
    <cofactor evidence="1">
        <name>Mg(2+)</name>
        <dbReference type="ChEBI" id="CHEBI:18420"/>
    </cofactor>
</comment>
<dbReference type="Proteomes" id="UP001153709">
    <property type="component" value="Chromosome 8"/>
</dbReference>
<comment type="subunit">
    <text evidence="3">Homodimer.</text>
</comment>
<dbReference type="EMBL" id="OU898283">
    <property type="protein sequence ID" value="CAG9839726.1"/>
    <property type="molecule type" value="Genomic_DNA"/>
</dbReference>
<organism evidence="13 14">
    <name type="scientific">Diabrotica balteata</name>
    <name type="common">Banded cucumber beetle</name>
    <dbReference type="NCBI Taxonomy" id="107213"/>
    <lineage>
        <taxon>Eukaryota</taxon>
        <taxon>Metazoa</taxon>
        <taxon>Ecdysozoa</taxon>
        <taxon>Arthropoda</taxon>
        <taxon>Hexapoda</taxon>
        <taxon>Insecta</taxon>
        <taxon>Pterygota</taxon>
        <taxon>Neoptera</taxon>
        <taxon>Endopterygota</taxon>
        <taxon>Coleoptera</taxon>
        <taxon>Polyphaga</taxon>
        <taxon>Cucujiformia</taxon>
        <taxon>Chrysomeloidea</taxon>
        <taxon>Chrysomelidae</taxon>
        <taxon>Galerucinae</taxon>
        <taxon>Diabroticina</taxon>
        <taxon>Diabroticites</taxon>
        <taxon>Diabrotica</taxon>
    </lineage>
</organism>
<evidence type="ECO:0000256" key="6">
    <source>
        <dbReference type="ARBA" id="ARBA00022842"/>
    </source>
</evidence>
<dbReference type="GO" id="GO:0019693">
    <property type="term" value="P:ribose phosphate metabolic process"/>
    <property type="evidence" value="ECO:0007669"/>
    <property type="project" value="TreeGrafter"/>
</dbReference>
<feature type="domain" description="Nudix hydrolase" evidence="12">
    <location>
        <begin position="38"/>
        <end position="196"/>
    </location>
</feature>
<comment type="catalytic activity">
    <reaction evidence="7">
        <text>UDP-sugar + H2O = UMP + alpha-D-aldose 1-phosphate.</text>
        <dbReference type="EC" id="3.6.1.45"/>
    </reaction>
</comment>
<dbReference type="OrthoDB" id="10249920at2759"/>
<dbReference type="GO" id="GO:0006753">
    <property type="term" value="P:nucleoside phosphate metabolic process"/>
    <property type="evidence" value="ECO:0007669"/>
    <property type="project" value="TreeGrafter"/>
</dbReference>
<keyword evidence="6" id="KW-0460">Magnesium</keyword>
<evidence type="ECO:0000256" key="1">
    <source>
        <dbReference type="ARBA" id="ARBA00001946"/>
    </source>
</evidence>
<dbReference type="PANTHER" id="PTHR11839">
    <property type="entry name" value="UDP/ADP-SUGAR PYROPHOSPHATASE"/>
    <property type="match status" value="1"/>
</dbReference>
<keyword evidence="4" id="KW-0963">Cytoplasm</keyword>
<keyword evidence="5" id="KW-0378">Hydrolase</keyword>
<dbReference type="SUPFAM" id="SSF55811">
    <property type="entry name" value="Nudix"/>
    <property type="match status" value="1"/>
</dbReference>
<reference evidence="13" key="1">
    <citation type="submission" date="2022-01" db="EMBL/GenBank/DDBJ databases">
        <authorList>
            <person name="King R."/>
        </authorList>
    </citation>
    <scope>NUCLEOTIDE SEQUENCE</scope>
</reference>
<dbReference type="GO" id="GO:0046872">
    <property type="term" value="F:metal ion binding"/>
    <property type="evidence" value="ECO:0007669"/>
    <property type="project" value="InterPro"/>
</dbReference>
<dbReference type="FunFam" id="3.90.79.10:FF:000035">
    <property type="entry name" value="Uridine diphosphate glucose pyrophosphatase"/>
    <property type="match status" value="1"/>
</dbReference>
<evidence type="ECO:0000256" key="4">
    <source>
        <dbReference type="ARBA" id="ARBA00022490"/>
    </source>
</evidence>
<dbReference type="GO" id="GO:0005737">
    <property type="term" value="C:cytoplasm"/>
    <property type="evidence" value="ECO:0007669"/>
    <property type="project" value="UniProtKB-SubCell"/>
</dbReference>
<evidence type="ECO:0000313" key="14">
    <source>
        <dbReference type="Proteomes" id="UP001153709"/>
    </source>
</evidence>
<keyword evidence="14" id="KW-1185">Reference proteome</keyword>
<dbReference type="EC" id="3.6.1.45" evidence="9"/>
<dbReference type="CDD" id="cd18887">
    <property type="entry name" value="NUDIX_UGPPase_Nudt14"/>
    <property type="match status" value="1"/>
</dbReference>
<evidence type="ECO:0000256" key="8">
    <source>
        <dbReference type="ARBA" id="ARBA00054674"/>
    </source>
</evidence>
<dbReference type="PROSITE" id="PS51462">
    <property type="entry name" value="NUDIX"/>
    <property type="match status" value="1"/>
</dbReference>
<evidence type="ECO:0000256" key="3">
    <source>
        <dbReference type="ARBA" id="ARBA00011738"/>
    </source>
</evidence>
<evidence type="ECO:0000256" key="10">
    <source>
        <dbReference type="ARBA" id="ARBA00071467"/>
    </source>
</evidence>
<accession>A0A9N9TBS5</accession>
<name>A0A9N9TBS5_DIABA</name>
<sequence>MDAVSKIVIQPLRESIYLKPYTMHFVQNGTKRTWDLLTVHDSVAIILYNISRNVLILVKQFRPAVYYGSIPEKDRIMGEELDTKKYPPELGITIELCAGIIDKNKSEAEIAKEEVLEECGYDVPVSSMQKIGSYRSGVGTSASLQTAFYCEVTDDMRVSSGGGVDDEIIEVVEMSVEEMKKYVTQNYIKSPPSFMFCMYWFLYNKQK</sequence>
<evidence type="ECO:0000256" key="9">
    <source>
        <dbReference type="ARBA" id="ARBA00066480"/>
    </source>
</evidence>
<protein>
    <recommendedName>
        <fullName evidence="10">Uridine diphosphate glucose pyrophosphatase NUDT14</fullName>
        <ecNumber evidence="9">3.6.1.45</ecNumber>
    </recommendedName>
    <alternativeName>
        <fullName evidence="11">Nucleoside diphosphate-linked moiety X motif 14</fullName>
    </alternativeName>
</protein>
<dbReference type="GO" id="GO:0008768">
    <property type="term" value="F:UDP-sugar diphosphatase activity"/>
    <property type="evidence" value="ECO:0007669"/>
    <property type="project" value="UniProtKB-EC"/>
</dbReference>
<comment type="function">
    <text evidence="8">Hydrolyzes UDP-glucose to glucose 1-phosphate and UMP and ADP-ribose to ribose 5-phosphate and AMP. The physiological substrate is probably UDP-glucose. Poor activity on other substrates such as ADP-glucose, CDP-glucose, GDP-glucose and GDP-mannose.</text>
</comment>
<proteinExistence type="predicted"/>